<evidence type="ECO:0008006" key="4">
    <source>
        <dbReference type="Google" id="ProtNLM"/>
    </source>
</evidence>
<dbReference type="AlphaFoldDB" id="A0A544YVB8"/>
<evidence type="ECO:0000256" key="1">
    <source>
        <dbReference type="SAM" id="Phobius"/>
    </source>
</evidence>
<feature type="transmembrane region" description="Helical" evidence="1">
    <location>
        <begin position="54"/>
        <end position="76"/>
    </location>
</feature>
<organism evidence="2 3">
    <name type="scientific">Microbispora hainanensis</name>
    <dbReference type="NCBI Taxonomy" id="568844"/>
    <lineage>
        <taxon>Bacteria</taxon>
        <taxon>Bacillati</taxon>
        <taxon>Actinomycetota</taxon>
        <taxon>Actinomycetes</taxon>
        <taxon>Streptosporangiales</taxon>
        <taxon>Streptosporangiaceae</taxon>
        <taxon>Microbispora</taxon>
    </lineage>
</organism>
<dbReference type="Proteomes" id="UP000316541">
    <property type="component" value="Unassembled WGS sequence"/>
</dbReference>
<keyword evidence="1" id="KW-0812">Transmembrane</keyword>
<name>A0A544YVB8_9ACTN</name>
<comment type="caution">
    <text evidence="2">The sequence shown here is derived from an EMBL/GenBank/DDBJ whole genome shotgun (WGS) entry which is preliminary data.</text>
</comment>
<keyword evidence="1" id="KW-0472">Membrane</keyword>
<gene>
    <name evidence="2" type="ORF">FLX08_14590</name>
</gene>
<feature type="transmembrane region" description="Helical" evidence="1">
    <location>
        <begin position="82"/>
        <end position="102"/>
    </location>
</feature>
<dbReference type="EMBL" id="VIRM01000015">
    <property type="protein sequence ID" value="TQS20707.1"/>
    <property type="molecule type" value="Genomic_DNA"/>
</dbReference>
<proteinExistence type="predicted"/>
<sequence>MAPGFDRLPTGLEFAQQWAQLPPEHLRIALKALEPQLAREHAYRMAKERLAHRLLMTGLIMGFGLSLVMLVAAVLVGLQGQSWLAALFSGPSMMTLVGMFVLRKFEFPRGRAIKVPLEPPTSSGPAPEPDAPAV</sequence>
<protein>
    <recommendedName>
        <fullName evidence="4">DUF2335 domain-containing protein</fullName>
    </recommendedName>
</protein>
<keyword evidence="1" id="KW-1133">Transmembrane helix</keyword>
<accession>A0A544YVB8</accession>
<evidence type="ECO:0000313" key="2">
    <source>
        <dbReference type="EMBL" id="TQS20707.1"/>
    </source>
</evidence>
<evidence type="ECO:0000313" key="3">
    <source>
        <dbReference type="Proteomes" id="UP000316541"/>
    </source>
</evidence>
<dbReference type="RefSeq" id="WP_142619373.1">
    <property type="nucleotide sequence ID" value="NZ_VIRM01000015.1"/>
</dbReference>
<reference evidence="2 3" key="1">
    <citation type="submission" date="2019-07" db="EMBL/GenBank/DDBJ databases">
        <title>Microbispora hainanensis DSM 45428.</title>
        <authorList>
            <person name="Thawai C."/>
        </authorList>
    </citation>
    <scope>NUCLEOTIDE SEQUENCE [LARGE SCALE GENOMIC DNA]</scope>
    <source>
        <strain evidence="2 3">DSM 45428</strain>
    </source>
</reference>